<dbReference type="PROSITE" id="PS50181">
    <property type="entry name" value="FBOX"/>
    <property type="match status" value="1"/>
</dbReference>
<gene>
    <name evidence="3" type="ORF">SFRICE_002421</name>
</gene>
<dbReference type="InterPro" id="IPR047118">
    <property type="entry name" value="Fbxo7"/>
</dbReference>
<name>A0A2H1WJ70_SPOFR</name>
<protein>
    <submittedName>
        <fullName evidence="3">SFRICE_002421</fullName>
    </submittedName>
</protein>
<dbReference type="AlphaFoldDB" id="A0A2H1WJ70"/>
<dbReference type="SUPFAM" id="SSF81383">
    <property type="entry name" value="F-box domain"/>
    <property type="match status" value="1"/>
</dbReference>
<dbReference type="GO" id="GO:1903599">
    <property type="term" value="P:positive regulation of autophagy of mitochondrion"/>
    <property type="evidence" value="ECO:0007669"/>
    <property type="project" value="TreeGrafter"/>
</dbReference>
<evidence type="ECO:0000256" key="1">
    <source>
        <dbReference type="SAM" id="MobiDB-lite"/>
    </source>
</evidence>
<sequence>MASDNDKSSNNHNLDGSLKSNKKLTNSGSIENGFLLVSEDNEVMDPMASFSVVQLSKWKSPSGIYEATFIMSGFKNITLKLIMSPLGATVLVNLVINELNYDTYSICIPISRYVVSPQATSIPMIFRDLKHFSTTFKNKTVSAVKSRILSHHGYASASLMGLPEEVLFNIMINLPVIDIINVCKANTRLKALLESDSLWYSLCKRDFRTDLPTDGRSWKELYKQNYITEQDKKLRSRNRGAGSMHDYMDYSDYVSYIDNPLWNVTSRTNQIWVCLLWEKVVDICLYHLIQQQLMYTCLHGGRRACVAAGGGCPLRETERVRDARVRCAAQPPFALSVYVAPPSIDASVDVGD</sequence>
<dbReference type="Pfam" id="PF12937">
    <property type="entry name" value="F-box-like"/>
    <property type="match status" value="1"/>
</dbReference>
<dbReference type="PANTHER" id="PTHR15537:SF2">
    <property type="entry name" value="F-BOX ONLY PROTEIN 7"/>
    <property type="match status" value="1"/>
</dbReference>
<dbReference type="EMBL" id="ODYU01009012">
    <property type="protein sequence ID" value="SOQ53098.1"/>
    <property type="molecule type" value="Genomic_DNA"/>
</dbReference>
<organism evidence="3">
    <name type="scientific">Spodoptera frugiperda</name>
    <name type="common">Fall armyworm</name>
    <dbReference type="NCBI Taxonomy" id="7108"/>
    <lineage>
        <taxon>Eukaryota</taxon>
        <taxon>Metazoa</taxon>
        <taxon>Ecdysozoa</taxon>
        <taxon>Arthropoda</taxon>
        <taxon>Hexapoda</taxon>
        <taxon>Insecta</taxon>
        <taxon>Pterygota</taxon>
        <taxon>Neoptera</taxon>
        <taxon>Endopterygota</taxon>
        <taxon>Lepidoptera</taxon>
        <taxon>Glossata</taxon>
        <taxon>Ditrysia</taxon>
        <taxon>Noctuoidea</taxon>
        <taxon>Noctuidae</taxon>
        <taxon>Amphipyrinae</taxon>
        <taxon>Spodoptera</taxon>
    </lineage>
</organism>
<accession>A0A2H1WJ70</accession>
<feature type="domain" description="F-box" evidence="2">
    <location>
        <begin position="156"/>
        <end position="202"/>
    </location>
</feature>
<evidence type="ECO:0000313" key="3">
    <source>
        <dbReference type="EMBL" id="SOQ53098.1"/>
    </source>
</evidence>
<feature type="region of interest" description="Disordered" evidence="1">
    <location>
        <begin position="1"/>
        <end position="20"/>
    </location>
</feature>
<dbReference type="Gene3D" id="3.40.1000.30">
    <property type="match status" value="1"/>
</dbReference>
<reference evidence="3" key="1">
    <citation type="submission" date="2016-07" db="EMBL/GenBank/DDBJ databases">
        <authorList>
            <person name="Bretaudeau A."/>
        </authorList>
    </citation>
    <scope>NUCLEOTIDE SEQUENCE</scope>
    <source>
        <strain evidence="3">Rice</strain>
        <tissue evidence="3">Whole body</tissue>
    </source>
</reference>
<proteinExistence type="predicted"/>
<dbReference type="InterPro" id="IPR036047">
    <property type="entry name" value="F-box-like_dom_sf"/>
</dbReference>
<dbReference type="SMART" id="SM00256">
    <property type="entry name" value="FBOX"/>
    <property type="match status" value="1"/>
</dbReference>
<dbReference type="PANTHER" id="PTHR15537">
    <property type="entry name" value="F-BOX ONLY PROTEIN 7"/>
    <property type="match status" value="1"/>
</dbReference>
<evidence type="ECO:0000259" key="2">
    <source>
        <dbReference type="PROSITE" id="PS50181"/>
    </source>
</evidence>
<dbReference type="GO" id="GO:0019901">
    <property type="term" value="F:protein kinase binding"/>
    <property type="evidence" value="ECO:0007669"/>
    <property type="project" value="InterPro"/>
</dbReference>
<dbReference type="Gene3D" id="6.10.250.3180">
    <property type="match status" value="1"/>
</dbReference>
<dbReference type="InterPro" id="IPR001810">
    <property type="entry name" value="F-box_dom"/>
</dbReference>